<dbReference type="SUPFAM" id="SSF53850">
    <property type="entry name" value="Periplasmic binding protein-like II"/>
    <property type="match status" value="1"/>
</dbReference>
<feature type="transmembrane region" description="Helical" evidence="9">
    <location>
        <begin position="299"/>
        <end position="325"/>
    </location>
</feature>
<evidence type="ECO:0000256" key="7">
    <source>
        <dbReference type="ARBA" id="ARBA00022989"/>
    </source>
</evidence>
<keyword evidence="7 9" id="KW-1133">Transmembrane helix</keyword>
<feature type="transmembrane region" description="Helical" evidence="9">
    <location>
        <begin position="412"/>
        <end position="435"/>
    </location>
</feature>
<feature type="transmembrane region" description="Helical" evidence="9">
    <location>
        <begin position="186"/>
        <end position="206"/>
    </location>
</feature>
<feature type="transmembrane region" description="Helical" evidence="9">
    <location>
        <begin position="258"/>
        <end position="279"/>
    </location>
</feature>
<name>A0A244CRM0_PSEDV</name>
<dbReference type="PANTHER" id="PTHR35936">
    <property type="entry name" value="MEMBRANE-BOUND LYTIC MUREIN TRANSGLYCOSYLASE F"/>
    <property type="match status" value="1"/>
</dbReference>
<evidence type="ECO:0000256" key="4">
    <source>
        <dbReference type="ARBA" id="ARBA00022448"/>
    </source>
</evidence>
<dbReference type="InterPro" id="IPR018313">
    <property type="entry name" value="SBP_3_CS"/>
</dbReference>
<evidence type="ECO:0000259" key="10">
    <source>
        <dbReference type="SMART" id="SM00062"/>
    </source>
</evidence>
<dbReference type="PANTHER" id="PTHR35936:SF19">
    <property type="entry name" value="AMINO-ACID-BINDING PROTEIN YXEM-RELATED"/>
    <property type="match status" value="1"/>
</dbReference>
<dbReference type="InterPro" id="IPR001991">
    <property type="entry name" value="Na-dicarboxylate_symporter"/>
</dbReference>
<dbReference type="OrthoDB" id="9791339at2"/>
<dbReference type="Pfam" id="PF00497">
    <property type="entry name" value="SBP_bac_3"/>
    <property type="match status" value="1"/>
</dbReference>
<reference evidence="11 12" key="1">
    <citation type="submission" date="2017-02" db="EMBL/GenBank/DDBJ databases">
        <title>Pseudoalteromonas ulvae TC14 Genome.</title>
        <authorList>
            <person name="Molmeret M."/>
        </authorList>
    </citation>
    <scope>NUCLEOTIDE SEQUENCE [LARGE SCALE GENOMIC DNA]</scope>
    <source>
        <strain evidence="11">TC14</strain>
    </source>
</reference>
<evidence type="ECO:0000256" key="8">
    <source>
        <dbReference type="ARBA" id="ARBA00023136"/>
    </source>
</evidence>
<evidence type="ECO:0000256" key="3">
    <source>
        <dbReference type="ARBA" id="ARBA00010333"/>
    </source>
</evidence>
<dbReference type="Proteomes" id="UP000194841">
    <property type="component" value="Unassembled WGS sequence"/>
</dbReference>
<feature type="transmembrane region" description="Helical" evidence="9">
    <location>
        <begin position="218"/>
        <end position="246"/>
    </location>
</feature>
<dbReference type="RefSeq" id="WP_086743432.1">
    <property type="nucleotide sequence ID" value="NZ_MWPV01000002.1"/>
</dbReference>
<evidence type="ECO:0000313" key="12">
    <source>
        <dbReference type="Proteomes" id="UP000194841"/>
    </source>
</evidence>
<dbReference type="SMART" id="SM00062">
    <property type="entry name" value="PBPb"/>
    <property type="match status" value="1"/>
</dbReference>
<protein>
    <recommendedName>
        <fullName evidence="10">Solute-binding protein family 3/N-terminal domain-containing protein</fullName>
    </recommendedName>
</protein>
<accession>A0A244CRM0</accession>
<sequence>MHLKSNLIFQKFNWLSSLTLANKILISMGLGLFIGSFTTAPLTGTDTVSQAFVLLLQMTALPFVALSLISGIGSLSKPQGFAILKYGSWVLVGLLLLTLSFIMLAPLAFPDWVNSSFYSATITKTTESVDYVRLFIPSNPFAAFANTVIPSVVLFSVFMGIGLINLPNKTRTIEVLNDLQSAVGNISSLVMKTAPLGVFCIAQKAASTLEAEVISGLVVYISVVCVVVFITTFIVLPAAVATLTPARYKHVLRISQEAMITAFATGSFFGVLPVITSQLKQYIEDYSKDQPDIALIPEIIVPMSFSLPTGGKLLSIVFILFAAWFSGEQILVTDYNTLIISGLIQLFGSTTVAMPQLLDLFNISGSMFELFIVSDNLIVGRLGALLSVMFTVSLTLLITAALVKRITFKWRAFFKAMVIIPLITGLFLYALSFVLDALSHRYEGYDAFIDRDFLYNQSSHQEVKSLPKTIPVSKQTDTLKRIQQRGVLRIGYYRDDLPYAFHNKKGKLVGFDIEVLSILAADLGVKAEFVKIYRKETASLLEQGYLDIVTGIPLIPDNMQKYTLTTPYTEQSLAILTRDIRRGDFIDWLSIRERKDFIIGVPESFFYQSIISKNFKAGKVWEISSPRLFFREDYQHIDAMIFGAASASAWTLLYPEYTVVTPKPALPPVAIAFPISSHDPAFELFMRNWILMKQRNSTFDKLFTYWIEGKAPDYVMEQ</sequence>
<keyword evidence="12" id="KW-1185">Reference proteome</keyword>
<feature type="transmembrane region" description="Helical" evidence="9">
    <location>
        <begin position="12"/>
        <end position="34"/>
    </location>
</feature>
<evidence type="ECO:0000256" key="5">
    <source>
        <dbReference type="ARBA" id="ARBA00022692"/>
    </source>
</evidence>
<feature type="transmembrane region" description="Helical" evidence="9">
    <location>
        <begin position="87"/>
        <end position="109"/>
    </location>
</feature>
<dbReference type="PRINTS" id="PR00173">
    <property type="entry name" value="EDTRNSPORT"/>
</dbReference>
<feature type="transmembrane region" description="Helical" evidence="9">
    <location>
        <begin position="337"/>
        <end position="358"/>
    </location>
</feature>
<dbReference type="Gene3D" id="3.40.190.10">
    <property type="entry name" value="Periplasmic binding protein-like II"/>
    <property type="match status" value="2"/>
</dbReference>
<dbReference type="GO" id="GO:0030313">
    <property type="term" value="C:cell envelope"/>
    <property type="evidence" value="ECO:0007669"/>
    <property type="project" value="UniProtKB-SubCell"/>
</dbReference>
<evidence type="ECO:0000256" key="6">
    <source>
        <dbReference type="ARBA" id="ARBA00022729"/>
    </source>
</evidence>
<dbReference type="Gene3D" id="1.10.3860.10">
    <property type="entry name" value="Sodium:dicarboxylate symporter"/>
    <property type="match status" value="1"/>
</dbReference>
<feature type="transmembrane region" description="Helical" evidence="9">
    <location>
        <begin position="54"/>
        <end position="75"/>
    </location>
</feature>
<dbReference type="Pfam" id="PF00375">
    <property type="entry name" value="SDF"/>
    <property type="match status" value="1"/>
</dbReference>
<dbReference type="GO" id="GO:0016020">
    <property type="term" value="C:membrane"/>
    <property type="evidence" value="ECO:0007669"/>
    <property type="project" value="UniProtKB-SubCell"/>
</dbReference>
<keyword evidence="4" id="KW-0813">Transport</keyword>
<feature type="domain" description="Solute-binding protein family 3/N-terminal" evidence="10">
    <location>
        <begin position="487"/>
        <end position="710"/>
    </location>
</feature>
<keyword evidence="6" id="KW-0732">Signal</keyword>
<dbReference type="AlphaFoldDB" id="A0A244CRM0"/>
<dbReference type="GO" id="GO:0015293">
    <property type="term" value="F:symporter activity"/>
    <property type="evidence" value="ECO:0007669"/>
    <property type="project" value="InterPro"/>
</dbReference>
<comment type="caution">
    <text evidence="11">The sequence shown here is derived from an EMBL/GenBank/DDBJ whole genome shotgun (WGS) entry which is preliminary data.</text>
</comment>
<dbReference type="PROSITE" id="PS01039">
    <property type="entry name" value="SBP_BACTERIAL_3"/>
    <property type="match status" value="1"/>
</dbReference>
<feature type="transmembrane region" description="Helical" evidence="9">
    <location>
        <begin position="378"/>
        <end position="403"/>
    </location>
</feature>
<evidence type="ECO:0000256" key="9">
    <source>
        <dbReference type="SAM" id="Phobius"/>
    </source>
</evidence>
<feature type="transmembrane region" description="Helical" evidence="9">
    <location>
        <begin position="141"/>
        <end position="166"/>
    </location>
</feature>
<evidence type="ECO:0000313" key="11">
    <source>
        <dbReference type="EMBL" id="OUL58126.1"/>
    </source>
</evidence>
<evidence type="ECO:0000256" key="2">
    <source>
        <dbReference type="ARBA" id="ARBA00004196"/>
    </source>
</evidence>
<dbReference type="InterPro" id="IPR001638">
    <property type="entry name" value="Solute-binding_3/MltF_N"/>
</dbReference>
<keyword evidence="8 9" id="KW-0472">Membrane</keyword>
<dbReference type="InterPro" id="IPR036458">
    <property type="entry name" value="Na:dicarbo_symporter_sf"/>
</dbReference>
<organism evidence="11 12">
    <name type="scientific">Pseudoalteromonas ulvae</name>
    <dbReference type="NCBI Taxonomy" id="107327"/>
    <lineage>
        <taxon>Bacteria</taxon>
        <taxon>Pseudomonadati</taxon>
        <taxon>Pseudomonadota</taxon>
        <taxon>Gammaproteobacteria</taxon>
        <taxon>Alteromonadales</taxon>
        <taxon>Pseudoalteromonadaceae</taxon>
        <taxon>Pseudoalteromonas</taxon>
    </lineage>
</organism>
<gene>
    <name evidence="11" type="ORF">B1199_07160</name>
</gene>
<comment type="subcellular location">
    <subcellularLocation>
        <location evidence="2">Cell envelope</location>
    </subcellularLocation>
    <subcellularLocation>
        <location evidence="1">Membrane</location>
        <topology evidence="1">Multi-pass membrane protein</topology>
    </subcellularLocation>
</comment>
<evidence type="ECO:0000256" key="1">
    <source>
        <dbReference type="ARBA" id="ARBA00004141"/>
    </source>
</evidence>
<dbReference type="EMBL" id="MWPV01000002">
    <property type="protein sequence ID" value="OUL58126.1"/>
    <property type="molecule type" value="Genomic_DNA"/>
</dbReference>
<keyword evidence="5 9" id="KW-0812">Transmembrane</keyword>
<comment type="similarity">
    <text evidence="3">Belongs to the bacterial solute-binding protein 3 family.</text>
</comment>
<dbReference type="SUPFAM" id="SSF118215">
    <property type="entry name" value="Proton glutamate symport protein"/>
    <property type="match status" value="1"/>
</dbReference>
<proteinExistence type="inferred from homology"/>